<evidence type="ECO:0000256" key="9">
    <source>
        <dbReference type="PROSITE-ProRule" id="PRU10141"/>
    </source>
</evidence>
<evidence type="ECO:0000256" key="5">
    <source>
        <dbReference type="ARBA" id="ARBA00022777"/>
    </source>
</evidence>
<dbReference type="GO" id="GO:0003735">
    <property type="term" value="F:structural constituent of ribosome"/>
    <property type="evidence" value="ECO:0007669"/>
    <property type="project" value="InterPro"/>
</dbReference>
<dbReference type="GO" id="GO:0005840">
    <property type="term" value="C:ribosome"/>
    <property type="evidence" value="ECO:0007669"/>
    <property type="project" value="UniProtKB-KW"/>
</dbReference>
<evidence type="ECO:0000256" key="7">
    <source>
        <dbReference type="ARBA" id="ARBA00022980"/>
    </source>
</evidence>
<dbReference type="PANTHER" id="PTHR22974">
    <property type="entry name" value="MIXED LINEAGE PROTEIN KINASE"/>
    <property type="match status" value="1"/>
</dbReference>
<keyword evidence="8" id="KW-0687">Ribonucleoprotein</keyword>
<keyword evidence="3" id="KW-0808">Transferase</keyword>
<evidence type="ECO:0000256" key="4">
    <source>
        <dbReference type="ARBA" id="ARBA00022741"/>
    </source>
</evidence>
<evidence type="ECO:0000313" key="12">
    <source>
        <dbReference type="Proteomes" id="UP000095283"/>
    </source>
</evidence>
<dbReference type="GO" id="GO:0004712">
    <property type="term" value="F:protein serine/threonine/tyrosine kinase activity"/>
    <property type="evidence" value="ECO:0007669"/>
    <property type="project" value="TreeGrafter"/>
</dbReference>
<evidence type="ECO:0000256" key="8">
    <source>
        <dbReference type="ARBA" id="ARBA00023274"/>
    </source>
</evidence>
<dbReference type="GO" id="GO:0033316">
    <property type="term" value="P:meiotic spindle assembly checkpoint signaling"/>
    <property type="evidence" value="ECO:0007669"/>
    <property type="project" value="TreeGrafter"/>
</dbReference>
<feature type="compositionally biased region" description="Basic and acidic residues" evidence="10">
    <location>
        <begin position="255"/>
        <end position="272"/>
    </location>
</feature>
<dbReference type="GO" id="GO:0005524">
    <property type="term" value="F:ATP binding"/>
    <property type="evidence" value="ECO:0007669"/>
    <property type="project" value="UniProtKB-UniRule"/>
</dbReference>
<dbReference type="PROSITE" id="PS00108">
    <property type="entry name" value="PROTEIN_KINASE_ST"/>
    <property type="match status" value="1"/>
</dbReference>
<keyword evidence="5" id="KW-0418">Kinase</keyword>
<protein>
    <submittedName>
        <fullName evidence="13">Protein kinase domain-containing protein</fullName>
    </submittedName>
</protein>
<dbReference type="Gene3D" id="3.30.200.20">
    <property type="entry name" value="Phosphorylase Kinase, domain 1"/>
    <property type="match status" value="1"/>
</dbReference>
<evidence type="ECO:0000256" key="3">
    <source>
        <dbReference type="ARBA" id="ARBA00022679"/>
    </source>
</evidence>
<dbReference type="GO" id="GO:0007059">
    <property type="term" value="P:chromosome segregation"/>
    <property type="evidence" value="ECO:0007669"/>
    <property type="project" value="TreeGrafter"/>
</dbReference>
<dbReference type="Gene3D" id="1.10.510.10">
    <property type="entry name" value="Transferase(Phosphotransferase) domain 1"/>
    <property type="match status" value="1"/>
</dbReference>
<dbReference type="SMART" id="SM00220">
    <property type="entry name" value="S_TKc"/>
    <property type="match status" value="1"/>
</dbReference>
<dbReference type="AlphaFoldDB" id="A0A1I7XN99"/>
<dbReference type="WBParaSite" id="Hba_18799">
    <property type="protein sequence ID" value="Hba_18799"/>
    <property type="gene ID" value="Hba_18799"/>
</dbReference>
<dbReference type="PANTHER" id="PTHR22974:SF21">
    <property type="entry name" value="DUAL SPECIFICITY PROTEIN KINASE TTK"/>
    <property type="match status" value="1"/>
</dbReference>
<evidence type="ECO:0000313" key="13">
    <source>
        <dbReference type="WBParaSite" id="Hba_18799"/>
    </source>
</evidence>
<dbReference type="SUPFAM" id="SSF52166">
    <property type="entry name" value="Ribosomal protein L4"/>
    <property type="match status" value="1"/>
</dbReference>
<keyword evidence="7" id="KW-0689">Ribosomal protein</keyword>
<dbReference type="InterPro" id="IPR000719">
    <property type="entry name" value="Prot_kinase_dom"/>
</dbReference>
<dbReference type="GO" id="GO:0007094">
    <property type="term" value="P:mitotic spindle assembly checkpoint signaling"/>
    <property type="evidence" value="ECO:0007669"/>
    <property type="project" value="TreeGrafter"/>
</dbReference>
<dbReference type="FunFam" id="3.30.200.20:FF:000131">
    <property type="entry name" value="Dual specificity protein kinase TTK"/>
    <property type="match status" value="1"/>
</dbReference>
<evidence type="ECO:0000256" key="10">
    <source>
        <dbReference type="SAM" id="MobiDB-lite"/>
    </source>
</evidence>
<dbReference type="GO" id="GO:0005634">
    <property type="term" value="C:nucleus"/>
    <property type="evidence" value="ECO:0007669"/>
    <property type="project" value="TreeGrafter"/>
</dbReference>
<dbReference type="Proteomes" id="UP000095283">
    <property type="component" value="Unplaced"/>
</dbReference>
<dbReference type="GO" id="GO:0000776">
    <property type="term" value="C:kinetochore"/>
    <property type="evidence" value="ECO:0007669"/>
    <property type="project" value="TreeGrafter"/>
</dbReference>
<dbReference type="Gene3D" id="3.40.1370.10">
    <property type="match status" value="2"/>
</dbReference>
<keyword evidence="6 9" id="KW-0067">ATP-binding</keyword>
<dbReference type="GO" id="GO:0034501">
    <property type="term" value="P:protein localization to kinetochore"/>
    <property type="evidence" value="ECO:0007669"/>
    <property type="project" value="TreeGrafter"/>
</dbReference>
<dbReference type="InterPro" id="IPR008271">
    <property type="entry name" value="Ser/Thr_kinase_AS"/>
</dbReference>
<evidence type="ECO:0000256" key="6">
    <source>
        <dbReference type="ARBA" id="ARBA00022840"/>
    </source>
</evidence>
<sequence length="543" mass="61302">MLRRLVSILPNTIISRNFSITSDSASELLQVKRNLWRMSNSPFVEIPQAWLTSFDSIDEKKLGIIDLHPDVFRVRPRLDILHRNITWQSVYRNVQLTKQLTRAEMPGGGLCVALTIKHAQDSLHIVESLNSLPEVDGQYLHDLADARNWGYSVLFVNDTDEVSISGFKLIDYIISICIFRCREGNKENSVLSSSVSGRQNKTAPAGNMFDLSKVNESLPHIRHNVSHILPDKILGNVSQGDGNLHLAPIRERERNARGDKDRGRMVESENMKQRSKSAGTKCESRSPVLSVQVTHHQTSGLRPSISTSSLNNQRMVINNRSYIWLNVLGKGGSSRVYEVYDEMSSQVCALKVVDLGDDESARRSYLNEIELLSSLQGSPYVIKMHDYELRENENTLYVVMEKGDTDLSTFLKTQRTDIDSAFIKYHWNEMLRCVKVIHDRSQSFCEVAVFHPYDVSEFSLLVLFKLICLGRFLLHFHSEIVHSDLKPANFLLVKGNLKLIDFGIAAPIPSDMTAVVKDSQMGTLSYMSPEVLSGDAGDGKYKV</sequence>
<dbReference type="Pfam" id="PF00069">
    <property type="entry name" value="Pkinase"/>
    <property type="match status" value="2"/>
</dbReference>
<keyword evidence="4 9" id="KW-0547">Nucleotide-binding</keyword>
<dbReference type="InterPro" id="IPR011009">
    <property type="entry name" value="Kinase-like_dom_sf"/>
</dbReference>
<comment type="similarity">
    <text evidence="1">Belongs to the universal ribosomal protein uL4 family.</text>
</comment>
<dbReference type="GO" id="GO:1990904">
    <property type="term" value="C:ribonucleoprotein complex"/>
    <property type="evidence" value="ECO:0007669"/>
    <property type="project" value="UniProtKB-KW"/>
</dbReference>
<dbReference type="GO" id="GO:0004674">
    <property type="term" value="F:protein serine/threonine kinase activity"/>
    <property type="evidence" value="ECO:0007669"/>
    <property type="project" value="UniProtKB-KW"/>
</dbReference>
<evidence type="ECO:0000259" key="11">
    <source>
        <dbReference type="PROSITE" id="PS50011"/>
    </source>
</evidence>
<proteinExistence type="inferred from homology"/>
<name>A0A1I7XN99_HETBA</name>
<reference evidence="13" key="1">
    <citation type="submission" date="2016-11" db="UniProtKB">
        <authorList>
            <consortium name="WormBaseParasite"/>
        </authorList>
    </citation>
    <scope>IDENTIFICATION</scope>
</reference>
<feature type="region of interest" description="Disordered" evidence="10">
    <location>
        <begin position="255"/>
        <end position="285"/>
    </location>
</feature>
<dbReference type="PROSITE" id="PS00107">
    <property type="entry name" value="PROTEIN_KINASE_ATP"/>
    <property type="match status" value="1"/>
</dbReference>
<evidence type="ECO:0000256" key="1">
    <source>
        <dbReference type="ARBA" id="ARBA00010528"/>
    </source>
</evidence>
<feature type="domain" description="Protein kinase" evidence="11">
    <location>
        <begin position="322"/>
        <end position="543"/>
    </location>
</feature>
<dbReference type="GO" id="GO:0006412">
    <property type="term" value="P:translation"/>
    <property type="evidence" value="ECO:0007669"/>
    <property type="project" value="InterPro"/>
</dbReference>
<keyword evidence="2" id="KW-0723">Serine/threonine-protein kinase</keyword>
<accession>A0A1I7XN99</accession>
<dbReference type="PROSITE" id="PS50011">
    <property type="entry name" value="PROTEIN_KINASE_DOM"/>
    <property type="match status" value="1"/>
</dbReference>
<dbReference type="InterPro" id="IPR017441">
    <property type="entry name" value="Protein_kinase_ATP_BS"/>
</dbReference>
<keyword evidence="12" id="KW-1185">Reference proteome</keyword>
<dbReference type="SUPFAM" id="SSF56112">
    <property type="entry name" value="Protein kinase-like (PK-like)"/>
    <property type="match status" value="1"/>
</dbReference>
<dbReference type="InterPro" id="IPR023574">
    <property type="entry name" value="Ribosomal_uL4_dom_sf"/>
</dbReference>
<feature type="binding site" evidence="9">
    <location>
        <position position="351"/>
    </location>
    <ligand>
        <name>ATP</name>
        <dbReference type="ChEBI" id="CHEBI:30616"/>
    </ligand>
</feature>
<organism evidence="12 13">
    <name type="scientific">Heterorhabditis bacteriophora</name>
    <name type="common">Entomopathogenic nematode worm</name>
    <dbReference type="NCBI Taxonomy" id="37862"/>
    <lineage>
        <taxon>Eukaryota</taxon>
        <taxon>Metazoa</taxon>
        <taxon>Ecdysozoa</taxon>
        <taxon>Nematoda</taxon>
        <taxon>Chromadorea</taxon>
        <taxon>Rhabditida</taxon>
        <taxon>Rhabditina</taxon>
        <taxon>Rhabditomorpha</taxon>
        <taxon>Strongyloidea</taxon>
        <taxon>Heterorhabditidae</taxon>
        <taxon>Heterorhabditis</taxon>
    </lineage>
</organism>
<evidence type="ECO:0000256" key="2">
    <source>
        <dbReference type="ARBA" id="ARBA00022527"/>
    </source>
</evidence>